<dbReference type="GO" id="GO:0015074">
    <property type="term" value="P:DNA integration"/>
    <property type="evidence" value="ECO:0007669"/>
    <property type="project" value="InterPro"/>
</dbReference>
<sequence length="582" mass="67438">MFPLRPVNDLHLVMTMTMKETSSLWHRRYGHVNMDTLIKMENKGLVFGLPKITKDGDVCEGCVSGKQSRKAFQKKTTWQASKPLQLIHSDICGPMRTESIGGCRYFITFIDDYSRKTWVYFLKFKSEALNFFKAFKTLNERQSEHLIKTLRTDRGGEYCSKIFQDYLKENGIRHQLTTSYTPQQNGVAERKNRTLMELSRSMMNIKRLPNNYWAEAIACATYILNRTITKTRPNVTPYEAWYGVKPNVEHLKIFGCLAYVHVPKQHRDKLNEKTEKAVFVGYSEHSKGYKLYNPQTNKIIISRDVVFDEDKQWVLPLESSKTPVIIPDDNEVLTQTQTESNVTQENEEIPHEHESSPADDISEHNNLSTAANDEILPENETPNAPTDHGDSSSTSDSENEVIRTKTKTVKNVYRRTKALTEAEVRQKYRENQVVNFVLFTSSDPTSYEEASQDPKWLEAMDNEIESIHKNHTWELVDPPSQQKPIGVKWIYKTKFDEKGNVDKYKARLVVKGYKQKYGIDYQEVFAPVIRFETVRLVLALAAEYGWHLHQMDVKTAFLNGNLEERVYIEQPQGYVKEGEENK</sequence>
<name>A0A9K3IAB4_HELAN</name>
<dbReference type="SUPFAM" id="SSF53098">
    <property type="entry name" value="Ribonuclease H-like"/>
    <property type="match status" value="1"/>
</dbReference>
<dbReference type="PANTHER" id="PTHR42648:SF18">
    <property type="entry name" value="RETROTRANSPOSON, UNCLASSIFIED-LIKE PROTEIN"/>
    <property type="match status" value="1"/>
</dbReference>
<dbReference type="Pfam" id="PF07727">
    <property type="entry name" value="RVT_2"/>
    <property type="match status" value="1"/>
</dbReference>
<reference evidence="5" key="2">
    <citation type="submission" date="2020-06" db="EMBL/GenBank/DDBJ databases">
        <title>Helianthus annuus Genome sequencing and assembly Release 2.</title>
        <authorList>
            <person name="Gouzy J."/>
            <person name="Langlade N."/>
            <person name="Munos S."/>
        </authorList>
    </citation>
    <scope>NUCLEOTIDE SEQUENCE</scope>
    <source>
        <tissue evidence="5">Leaves</tissue>
    </source>
</reference>
<dbReference type="GO" id="GO:0046872">
    <property type="term" value="F:metal ion binding"/>
    <property type="evidence" value="ECO:0007669"/>
    <property type="project" value="UniProtKB-KW"/>
</dbReference>
<dbReference type="InterPro" id="IPR039537">
    <property type="entry name" value="Retrotran_Ty1/copia-like"/>
</dbReference>
<evidence type="ECO:0000259" key="4">
    <source>
        <dbReference type="PROSITE" id="PS50994"/>
    </source>
</evidence>
<dbReference type="Gene3D" id="3.30.420.10">
    <property type="entry name" value="Ribonuclease H-like superfamily/Ribonuclease H"/>
    <property type="match status" value="1"/>
</dbReference>
<dbReference type="EC" id="2.7.7.49" evidence="5"/>
<dbReference type="PROSITE" id="PS50994">
    <property type="entry name" value="INTEGRASE"/>
    <property type="match status" value="1"/>
</dbReference>
<dbReference type="AlphaFoldDB" id="A0A9K3IAB4"/>
<keyword evidence="1" id="KW-0479">Metal-binding</keyword>
<dbReference type="Pfam" id="PF13976">
    <property type="entry name" value="gag_pre-integrs"/>
    <property type="match status" value="1"/>
</dbReference>
<dbReference type="GO" id="GO:0003676">
    <property type="term" value="F:nucleic acid binding"/>
    <property type="evidence" value="ECO:0007669"/>
    <property type="project" value="InterPro"/>
</dbReference>
<evidence type="ECO:0000313" key="6">
    <source>
        <dbReference type="Proteomes" id="UP000215914"/>
    </source>
</evidence>
<evidence type="ECO:0000256" key="1">
    <source>
        <dbReference type="ARBA" id="ARBA00022723"/>
    </source>
</evidence>
<feature type="region of interest" description="Disordered" evidence="3">
    <location>
        <begin position="337"/>
        <end position="405"/>
    </location>
</feature>
<evidence type="ECO:0000256" key="3">
    <source>
        <dbReference type="SAM" id="MobiDB-lite"/>
    </source>
</evidence>
<reference evidence="5" key="1">
    <citation type="journal article" date="2017" name="Nature">
        <title>The sunflower genome provides insights into oil metabolism, flowering and Asterid evolution.</title>
        <authorList>
            <person name="Badouin H."/>
            <person name="Gouzy J."/>
            <person name="Grassa C.J."/>
            <person name="Murat F."/>
            <person name="Staton S.E."/>
            <person name="Cottret L."/>
            <person name="Lelandais-Briere C."/>
            <person name="Owens G.L."/>
            <person name="Carrere S."/>
            <person name="Mayjonade B."/>
            <person name="Legrand L."/>
            <person name="Gill N."/>
            <person name="Kane N.C."/>
            <person name="Bowers J.E."/>
            <person name="Hubner S."/>
            <person name="Bellec A."/>
            <person name="Berard A."/>
            <person name="Berges H."/>
            <person name="Blanchet N."/>
            <person name="Boniface M.C."/>
            <person name="Brunel D."/>
            <person name="Catrice O."/>
            <person name="Chaidir N."/>
            <person name="Claudel C."/>
            <person name="Donnadieu C."/>
            <person name="Faraut T."/>
            <person name="Fievet G."/>
            <person name="Helmstetter N."/>
            <person name="King M."/>
            <person name="Knapp S.J."/>
            <person name="Lai Z."/>
            <person name="Le Paslier M.C."/>
            <person name="Lippi Y."/>
            <person name="Lorenzon L."/>
            <person name="Mandel J.R."/>
            <person name="Marage G."/>
            <person name="Marchand G."/>
            <person name="Marquand E."/>
            <person name="Bret-Mestries E."/>
            <person name="Morien E."/>
            <person name="Nambeesan S."/>
            <person name="Nguyen T."/>
            <person name="Pegot-Espagnet P."/>
            <person name="Pouilly N."/>
            <person name="Raftis F."/>
            <person name="Sallet E."/>
            <person name="Schiex T."/>
            <person name="Thomas J."/>
            <person name="Vandecasteele C."/>
            <person name="Vares D."/>
            <person name="Vear F."/>
            <person name="Vautrin S."/>
            <person name="Crespi M."/>
            <person name="Mangin B."/>
            <person name="Burke J.M."/>
            <person name="Salse J."/>
            <person name="Munos S."/>
            <person name="Vincourt P."/>
            <person name="Rieseberg L.H."/>
            <person name="Langlade N.B."/>
        </authorList>
    </citation>
    <scope>NUCLEOTIDE SEQUENCE</scope>
    <source>
        <tissue evidence="5">Leaves</tissue>
    </source>
</reference>
<organism evidence="5 6">
    <name type="scientific">Helianthus annuus</name>
    <name type="common">Common sunflower</name>
    <dbReference type="NCBI Taxonomy" id="4232"/>
    <lineage>
        <taxon>Eukaryota</taxon>
        <taxon>Viridiplantae</taxon>
        <taxon>Streptophyta</taxon>
        <taxon>Embryophyta</taxon>
        <taxon>Tracheophyta</taxon>
        <taxon>Spermatophyta</taxon>
        <taxon>Magnoliopsida</taxon>
        <taxon>eudicotyledons</taxon>
        <taxon>Gunneridae</taxon>
        <taxon>Pentapetalae</taxon>
        <taxon>asterids</taxon>
        <taxon>campanulids</taxon>
        <taxon>Asterales</taxon>
        <taxon>Asteraceae</taxon>
        <taxon>Asteroideae</taxon>
        <taxon>Heliantheae alliance</taxon>
        <taxon>Heliantheae</taxon>
        <taxon>Helianthus</taxon>
    </lineage>
</organism>
<dbReference type="InterPro" id="IPR012337">
    <property type="entry name" value="RNaseH-like_sf"/>
</dbReference>
<keyword evidence="6" id="KW-1185">Reference proteome</keyword>
<keyword evidence="5" id="KW-0548">Nucleotidyltransferase</keyword>
<accession>A0A9K3IAB4</accession>
<dbReference type="GO" id="GO:0016787">
    <property type="term" value="F:hydrolase activity"/>
    <property type="evidence" value="ECO:0007669"/>
    <property type="project" value="UniProtKB-KW"/>
</dbReference>
<comment type="caution">
    <text evidence="5">The sequence shown here is derived from an EMBL/GenBank/DDBJ whole genome shotgun (WGS) entry which is preliminary data.</text>
</comment>
<dbReference type="Proteomes" id="UP000215914">
    <property type="component" value="Unassembled WGS sequence"/>
</dbReference>
<keyword evidence="2" id="KW-0378">Hydrolase</keyword>
<dbReference type="PANTHER" id="PTHR42648">
    <property type="entry name" value="TRANSPOSASE, PUTATIVE-RELATED"/>
    <property type="match status" value="1"/>
</dbReference>
<dbReference type="InterPro" id="IPR013103">
    <property type="entry name" value="RVT_2"/>
</dbReference>
<proteinExistence type="predicted"/>
<evidence type="ECO:0000256" key="2">
    <source>
        <dbReference type="ARBA" id="ARBA00022801"/>
    </source>
</evidence>
<dbReference type="Pfam" id="PF00665">
    <property type="entry name" value="rve"/>
    <property type="match status" value="1"/>
</dbReference>
<dbReference type="InterPro" id="IPR057670">
    <property type="entry name" value="SH3_retrovirus"/>
</dbReference>
<evidence type="ECO:0000313" key="5">
    <source>
        <dbReference type="EMBL" id="KAF5792494.1"/>
    </source>
</evidence>
<protein>
    <submittedName>
        <fullName evidence="5">RNA-directed DNA polymerase</fullName>
        <ecNumber evidence="5">2.7.7.49</ecNumber>
    </submittedName>
</protein>
<gene>
    <name evidence="5" type="ORF">HanXRQr2_Chr09g0406631</name>
</gene>
<feature type="domain" description="Integrase catalytic" evidence="4">
    <location>
        <begin position="79"/>
        <end position="245"/>
    </location>
</feature>
<dbReference type="InterPro" id="IPR036397">
    <property type="entry name" value="RNaseH_sf"/>
</dbReference>
<keyword evidence="5" id="KW-0695">RNA-directed DNA polymerase</keyword>
<dbReference type="InterPro" id="IPR001584">
    <property type="entry name" value="Integrase_cat-core"/>
</dbReference>
<dbReference type="InterPro" id="IPR025724">
    <property type="entry name" value="GAG-pre-integrase_dom"/>
</dbReference>
<dbReference type="Pfam" id="PF25597">
    <property type="entry name" value="SH3_retrovirus"/>
    <property type="match status" value="1"/>
</dbReference>
<keyword evidence="5" id="KW-0808">Transferase</keyword>
<dbReference type="GO" id="GO:0003964">
    <property type="term" value="F:RNA-directed DNA polymerase activity"/>
    <property type="evidence" value="ECO:0007669"/>
    <property type="project" value="UniProtKB-KW"/>
</dbReference>
<dbReference type="EMBL" id="MNCJ02000324">
    <property type="protein sequence ID" value="KAF5792494.1"/>
    <property type="molecule type" value="Genomic_DNA"/>
</dbReference>
<dbReference type="Gramene" id="mRNA:HanXRQr2_Chr09g0406631">
    <property type="protein sequence ID" value="mRNA:HanXRQr2_Chr09g0406631"/>
    <property type="gene ID" value="HanXRQr2_Chr09g0406631"/>
</dbReference>